<organism evidence="2 3">
    <name type="scientific">Tilletia walkeri</name>
    <dbReference type="NCBI Taxonomy" id="117179"/>
    <lineage>
        <taxon>Eukaryota</taxon>
        <taxon>Fungi</taxon>
        <taxon>Dikarya</taxon>
        <taxon>Basidiomycota</taxon>
        <taxon>Ustilaginomycotina</taxon>
        <taxon>Exobasidiomycetes</taxon>
        <taxon>Tilletiales</taxon>
        <taxon>Tilletiaceae</taxon>
        <taxon>Tilletia</taxon>
    </lineage>
</organism>
<keyword evidence="3" id="KW-1185">Reference proteome</keyword>
<name>A0A8X7N3R3_9BASI</name>
<dbReference type="SUPFAM" id="SSF63829">
    <property type="entry name" value="Calcium-dependent phosphotriesterase"/>
    <property type="match status" value="1"/>
</dbReference>
<dbReference type="InterPro" id="IPR051288">
    <property type="entry name" value="Serum_paraoxonase/arylesterase"/>
</dbReference>
<comment type="caution">
    <text evidence="2">The sequence shown here is derived from an EMBL/GenBank/DDBJ whole genome shotgun (WGS) entry which is preliminary data.</text>
</comment>
<feature type="chain" id="PRO_5036456149" evidence="1">
    <location>
        <begin position="18"/>
        <end position="424"/>
    </location>
</feature>
<sequence>MALMPVVGVALMGLAMSYQNFISPSLFAFAGIGRSLNPTMTGLAASQCQSYSELGACEDGWLHEDSGLLYLACSSIEGRRNWLPTQNRYNTAKRPTTDAIYVVDTRAEGSFASRITKLQPVNFEGINGDGTFNLQGLAVLEVPSKPRPSEVGDLVVDASYQPPTLYLYLNNHRPPLDPLSGKPLDPHKVGVNSTIEIFKTTLGEKTMEHVRTYADDLIISPNRVAPISPDSFLWTNDHVRKVGLSRALSYIINNGNVGYCDSLGCKIVADQIGFPNGIVASAKPDQFWVPAMREGKLKLFEWKPDNKSLVLLDDIYLDGPPGYPADNLSLNKRTGAILATSVPNAIQSMTRHFPNFDHLAASTIHRITRNVGGESSGKKYDVEKVLEFDGVDFGAYSTAVEDSDRKKMWLFGVGCPLITVCDMP</sequence>
<reference evidence="2" key="1">
    <citation type="submission" date="2016-04" db="EMBL/GenBank/DDBJ databases">
        <authorList>
            <person name="Nguyen H.D."/>
            <person name="Samba Siva P."/>
            <person name="Cullis J."/>
            <person name="Levesque C.A."/>
            <person name="Hambleton S."/>
        </authorList>
    </citation>
    <scope>NUCLEOTIDE SEQUENCE</scope>
    <source>
        <strain evidence="2">DAOMC 236422</strain>
    </source>
</reference>
<dbReference type="Gene3D" id="2.120.10.30">
    <property type="entry name" value="TolB, C-terminal domain"/>
    <property type="match status" value="1"/>
</dbReference>
<protein>
    <submittedName>
        <fullName evidence="2">Uncharacterized protein</fullName>
    </submittedName>
</protein>
<reference evidence="2" key="2">
    <citation type="journal article" date="2019" name="IMA Fungus">
        <title>Genome sequencing and comparison of five Tilletia species to identify candidate genes for the detection of regulated species infecting wheat.</title>
        <authorList>
            <person name="Nguyen H.D.T."/>
            <person name="Sultana T."/>
            <person name="Kesanakurti P."/>
            <person name="Hambleton S."/>
        </authorList>
    </citation>
    <scope>NUCLEOTIDE SEQUENCE</scope>
    <source>
        <strain evidence="2">DAOMC 236422</strain>
    </source>
</reference>
<dbReference type="Proteomes" id="UP000078113">
    <property type="component" value="Unassembled WGS sequence"/>
</dbReference>
<evidence type="ECO:0000313" key="2">
    <source>
        <dbReference type="EMBL" id="KAE8265862.1"/>
    </source>
</evidence>
<dbReference type="AlphaFoldDB" id="A0A8X7N3R3"/>
<feature type="signal peptide" evidence="1">
    <location>
        <begin position="1"/>
        <end position="17"/>
    </location>
</feature>
<dbReference type="PANTHER" id="PTHR11799:SF12">
    <property type="entry name" value="PARAOXONASE-RELATED"/>
    <property type="match status" value="1"/>
</dbReference>
<proteinExistence type="predicted"/>
<keyword evidence="1" id="KW-0732">Signal</keyword>
<dbReference type="InterPro" id="IPR011042">
    <property type="entry name" value="6-blade_b-propeller_TolB-like"/>
</dbReference>
<accession>A0A8X7N3R3</accession>
<dbReference type="EMBL" id="LWDG02000421">
    <property type="protein sequence ID" value="KAE8265862.1"/>
    <property type="molecule type" value="Genomic_DNA"/>
</dbReference>
<evidence type="ECO:0000313" key="3">
    <source>
        <dbReference type="Proteomes" id="UP000078113"/>
    </source>
</evidence>
<gene>
    <name evidence="2" type="ORF">A4X09_0g6482</name>
</gene>
<dbReference type="PANTHER" id="PTHR11799">
    <property type="entry name" value="PARAOXONASE"/>
    <property type="match status" value="1"/>
</dbReference>
<evidence type="ECO:0000256" key="1">
    <source>
        <dbReference type="SAM" id="SignalP"/>
    </source>
</evidence>